<gene>
    <name evidence="3" type="ORF">HHI36_005978</name>
</gene>
<comment type="similarity">
    <text evidence="2">Belongs to the short-chain dehydrogenases/reductases (SDR) family.</text>
</comment>
<dbReference type="PANTHER" id="PTHR43157">
    <property type="entry name" value="PHOSPHATIDYLINOSITOL-GLYCAN BIOSYNTHESIS CLASS F PROTEIN-RELATED"/>
    <property type="match status" value="1"/>
</dbReference>
<dbReference type="InterPro" id="IPR036291">
    <property type="entry name" value="NAD(P)-bd_dom_sf"/>
</dbReference>
<evidence type="ECO:0000256" key="1">
    <source>
        <dbReference type="ARBA" id="ARBA00023002"/>
    </source>
</evidence>
<dbReference type="Pfam" id="PF00106">
    <property type="entry name" value="adh_short"/>
    <property type="match status" value="1"/>
</dbReference>
<dbReference type="CDD" id="cd05327">
    <property type="entry name" value="retinol-DH_like_SDR_c_like"/>
    <property type="match status" value="1"/>
</dbReference>
<dbReference type="SUPFAM" id="SSF51735">
    <property type="entry name" value="NAD(P)-binding Rossmann-fold domains"/>
    <property type="match status" value="1"/>
</dbReference>
<accession>A0ABD2NVW6</accession>
<dbReference type="GO" id="GO:0016491">
    <property type="term" value="F:oxidoreductase activity"/>
    <property type="evidence" value="ECO:0007669"/>
    <property type="project" value="UniProtKB-KW"/>
</dbReference>
<protein>
    <recommendedName>
        <fullName evidence="5">Retinol dehydrogenase 12</fullName>
    </recommendedName>
</protein>
<keyword evidence="1" id="KW-0560">Oxidoreductase</keyword>
<evidence type="ECO:0000313" key="3">
    <source>
        <dbReference type="EMBL" id="KAL3282813.1"/>
    </source>
</evidence>
<comment type="caution">
    <text evidence="3">The sequence shown here is derived from an EMBL/GenBank/DDBJ whole genome shotgun (WGS) entry which is preliminary data.</text>
</comment>
<dbReference type="AlphaFoldDB" id="A0ABD2NVW6"/>
<dbReference type="PRINTS" id="PR00080">
    <property type="entry name" value="SDRFAMILY"/>
</dbReference>
<sequence length="315" mass="35100">MGIFSAKCMSKVRLDGKTAIVTGCNTGIGKETAKDFFQRGAKVIMACRNVASANQAAEDIKRRSENSIPGELQVVELDLSSLESVRRCAGELIEKEDRIDILVNNAGLMMSPYTKTKDGYELQFATNHLGHFLFTLLLLPKMVQSRPARIVTVSSRLHEGGEIDFNDLNSSNKTYNALKAYRQSKLANILFTKELARRLAENDITNLNTYSLHPGVIASDLSRHLNGIMPGVRRIYDFLTRLFSKNVEQGAQTSIYCAVDEGCEKETGLYYAECRVKQPSCAAKNAEDARKLFDVSWELVGLDNSYDPFYLKSGK</sequence>
<reference evidence="3 4" key="1">
    <citation type="journal article" date="2021" name="BMC Biol.">
        <title>Horizontally acquired antibacterial genes associated with adaptive radiation of ladybird beetles.</title>
        <authorList>
            <person name="Li H.S."/>
            <person name="Tang X.F."/>
            <person name="Huang Y.H."/>
            <person name="Xu Z.Y."/>
            <person name="Chen M.L."/>
            <person name="Du X.Y."/>
            <person name="Qiu B.Y."/>
            <person name="Chen P.T."/>
            <person name="Zhang W."/>
            <person name="Slipinski A."/>
            <person name="Escalona H.E."/>
            <person name="Waterhouse R.M."/>
            <person name="Zwick A."/>
            <person name="Pang H."/>
        </authorList>
    </citation>
    <scope>NUCLEOTIDE SEQUENCE [LARGE SCALE GENOMIC DNA]</scope>
    <source>
        <strain evidence="3">SYSU2018</strain>
    </source>
</reference>
<evidence type="ECO:0008006" key="5">
    <source>
        <dbReference type="Google" id="ProtNLM"/>
    </source>
</evidence>
<dbReference type="Proteomes" id="UP001516400">
    <property type="component" value="Unassembled WGS sequence"/>
</dbReference>
<keyword evidence="4" id="KW-1185">Reference proteome</keyword>
<evidence type="ECO:0000256" key="2">
    <source>
        <dbReference type="RuleBase" id="RU000363"/>
    </source>
</evidence>
<dbReference type="PANTHER" id="PTHR43157:SF73">
    <property type="entry name" value="WW DOMAIN-CONTAINING OXIDOREDUCTASE-LIKE PROTEIN"/>
    <property type="match status" value="1"/>
</dbReference>
<organism evidence="3 4">
    <name type="scientific">Cryptolaemus montrouzieri</name>
    <dbReference type="NCBI Taxonomy" id="559131"/>
    <lineage>
        <taxon>Eukaryota</taxon>
        <taxon>Metazoa</taxon>
        <taxon>Ecdysozoa</taxon>
        <taxon>Arthropoda</taxon>
        <taxon>Hexapoda</taxon>
        <taxon>Insecta</taxon>
        <taxon>Pterygota</taxon>
        <taxon>Neoptera</taxon>
        <taxon>Endopterygota</taxon>
        <taxon>Coleoptera</taxon>
        <taxon>Polyphaga</taxon>
        <taxon>Cucujiformia</taxon>
        <taxon>Coccinelloidea</taxon>
        <taxon>Coccinellidae</taxon>
        <taxon>Scymninae</taxon>
        <taxon>Scymnini</taxon>
        <taxon>Cryptolaemus</taxon>
    </lineage>
</organism>
<dbReference type="InterPro" id="IPR002347">
    <property type="entry name" value="SDR_fam"/>
</dbReference>
<dbReference type="EMBL" id="JABFTP020000144">
    <property type="protein sequence ID" value="KAL3282813.1"/>
    <property type="molecule type" value="Genomic_DNA"/>
</dbReference>
<dbReference type="PRINTS" id="PR00081">
    <property type="entry name" value="GDHRDH"/>
</dbReference>
<dbReference type="Gene3D" id="3.40.50.720">
    <property type="entry name" value="NAD(P)-binding Rossmann-like Domain"/>
    <property type="match status" value="1"/>
</dbReference>
<name>A0ABD2NVW6_9CUCU</name>
<evidence type="ECO:0000313" key="4">
    <source>
        <dbReference type="Proteomes" id="UP001516400"/>
    </source>
</evidence>
<proteinExistence type="inferred from homology"/>